<dbReference type="GO" id="GO:0030643">
    <property type="term" value="P:intracellular phosphate ion homeostasis"/>
    <property type="evidence" value="ECO:0007669"/>
    <property type="project" value="InterPro"/>
</dbReference>
<evidence type="ECO:0000313" key="6">
    <source>
        <dbReference type="EMBL" id="MTV97586.1"/>
    </source>
</evidence>
<evidence type="ECO:0000313" key="7">
    <source>
        <dbReference type="Proteomes" id="UP000042745"/>
    </source>
</evidence>
<sequence>MLRLYLENEIIELSNNLETIWVSVLDKYEKLFEYLSNEERIELIKEDLIINESVLNVDKKGYELICLQHPVSYDLRRIISVIKISTDIERIGDRIVEILKNLQIIQNNEILKKIISEIKILHEVIGLHMNRAISCYREEQSGCLDMVVIQKQNEIEELSTNIEKKIMNYIFEDDGNVSEVIGALDIIHHLDKIAHTTQSIYKWIMYRKYGNIN</sequence>
<dbReference type="Proteomes" id="UP000467349">
    <property type="component" value="Unassembled WGS sequence"/>
</dbReference>
<dbReference type="InterPro" id="IPR038078">
    <property type="entry name" value="PhoU-like_sf"/>
</dbReference>
<proteinExistence type="predicted"/>
<dbReference type="Proteomes" id="UP000042745">
    <property type="component" value="Unassembled WGS sequence"/>
</dbReference>
<dbReference type="Pfam" id="PF01895">
    <property type="entry name" value="PhoU"/>
    <property type="match status" value="2"/>
</dbReference>
<dbReference type="EMBL" id="WNHU01000001">
    <property type="protein sequence ID" value="MTV42119.1"/>
    <property type="molecule type" value="Genomic_DNA"/>
</dbReference>
<protein>
    <submittedName>
        <fullName evidence="2">PhoU family</fullName>
    </submittedName>
    <submittedName>
        <fullName evidence="3">Phosphate uptake regulator PhoU</fullName>
    </submittedName>
</protein>
<dbReference type="GO" id="GO:0045936">
    <property type="term" value="P:negative regulation of phosphate metabolic process"/>
    <property type="evidence" value="ECO:0007669"/>
    <property type="project" value="InterPro"/>
</dbReference>
<dbReference type="Proteomes" id="UP000474228">
    <property type="component" value="Unassembled WGS sequence"/>
</dbReference>
<name>A0A0E8A561_STREE</name>
<accession>A0A0E8A561</accession>
<evidence type="ECO:0000313" key="5">
    <source>
        <dbReference type="EMBL" id="MTV76071.1"/>
    </source>
</evidence>
<evidence type="ECO:0000313" key="2">
    <source>
        <dbReference type="EMBL" id="CIS29550.1"/>
    </source>
</evidence>
<dbReference type="SMR" id="A0A0E8A561"/>
<evidence type="ECO:0000259" key="1">
    <source>
        <dbReference type="Pfam" id="PF01895"/>
    </source>
</evidence>
<dbReference type="Proteomes" id="UP000729182">
    <property type="component" value="Unassembled WGS sequence"/>
</dbReference>
<evidence type="ECO:0000313" key="3">
    <source>
        <dbReference type="EMBL" id="MTV42119.1"/>
    </source>
</evidence>
<dbReference type="AlphaFoldDB" id="A0A0E8A561"/>
<gene>
    <name evidence="2" type="primary">phoU_1</name>
    <name evidence="2" type="ORF">ERS019486_00464</name>
    <name evidence="5" type="ORF">GM535_01835</name>
    <name evidence="6" type="ORF">GM536_00330</name>
    <name evidence="4" type="ORF">GM539_02415</name>
    <name evidence="3" type="ORF">GM545_00345</name>
</gene>
<dbReference type="Proteomes" id="UP000437160">
    <property type="component" value="Unassembled WGS sequence"/>
</dbReference>
<evidence type="ECO:0000313" key="10">
    <source>
        <dbReference type="Proteomes" id="UP000474228"/>
    </source>
</evidence>
<dbReference type="InterPro" id="IPR028366">
    <property type="entry name" value="PhoU"/>
</dbReference>
<evidence type="ECO:0000313" key="4">
    <source>
        <dbReference type="EMBL" id="MTV62294.1"/>
    </source>
</evidence>
<dbReference type="PANTHER" id="PTHR42930:SF3">
    <property type="entry name" value="PHOSPHATE-SPECIFIC TRANSPORT SYSTEM ACCESSORY PROTEIN PHOU"/>
    <property type="match status" value="1"/>
</dbReference>
<dbReference type="EMBL" id="WNIA01000001">
    <property type="protein sequence ID" value="MTV97586.1"/>
    <property type="molecule type" value="Genomic_DNA"/>
</dbReference>
<evidence type="ECO:0000313" key="8">
    <source>
        <dbReference type="Proteomes" id="UP000437160"/>
    </source>
</evidence>
<dbReference type="EMBL" id="CKGU01000004">
    <property type="protein sequence ID" value="CIS29550.1"/>
    <property type="molecule type" value="Genomic_DNA"/>
</dbReference>
<dbReference type="PANTHER" id="PTHR42930">
    <property type="entry name" value="PHOSPHATE-SPECIFIC TRANSPORT SYSTEM ACCESSORY PROTEIN PHOU"/>
    <property type="match status" value="1"/>
</dbReference>
<evidence type="ECO:0000313" key="9">
    <source>
        <dbReference type="Proteomes" id="UP000467349"/>
    </source>
</evidence>
<dbReference type="OMA" id="AIYKWIM"/>
<feature type="domain" description="PhoU" evidence="1">
    <location>
        <begin position="25"/>
        <end position="100"/>
    </location>
</feature>
<reference evidence="8 9" key="2">
    <citation type="submission" date="2019-11" db="EMBL/GenBank/DDBJ databases">
        <title>Growth characteristics of pneumococcus vary with the chemical composition of the capsule and with environmental conditions.</title>
        <authorList>
            <person name="Tothpal A."/>
            <person name="Desobry K."/>
            <person name="Joshi S."/>
            <person name="Wyllie A.L."/>
            <person name="Weinberger D.M."/>
        </authorList>
    </citation>
    <scope>NUCLEOTIDE SEQUENCE [LARGE SCALE GENOMIC DNA]</scope>
    <source>
        <strain evidence="3">Pnumococcus09N</strain>
        <strain evidence="9">pnumococcus09N</strain>
        <strain evidence="5">Pnumococcus10A</strain>
        <strain evidence="8">pnumococcus19F</strain>
        <strain evidence="6">Pnumococcus19F</strain>
        <strain evidence="4">Pnumococcus22F</strain>
        <strain evidence="10">pnumococcus22F</strain>
    </source>
</reference>
<dbReference type="EMBL" id="WNHJ01000005">
    <property type="protein sequence ID" value="MTV62294.1"/>
    <property type="molecule type" value="Genomic_DNA"/>
</dbReference>
<organism evidence="3 9">
    <name type="scientific">Streptococcus pneumoniae</name>
    <dbReference type="NCBI Taxonomy" id="1313"/>
    <lineage>
        <taxon>Bacteria</taxon>
        <taxon>Bacillati</taxon>
        <taxon>Bacillota</taxon>
        <taxon>Bacilli</taxon>
        <taxon>Lactobacillales</taxon>
        <taxon>Streptococcaceae</taxon>
        <taxon>Streptococcus</taxon>
    </lineage>
</organism>
<dbReference type="InterPro" id="IPR026022">
    <property type="entry name" value="PhoU_dom"/>
</dbReference>
<feature type="domain" description="PhoU" evidence="1">
    <location>
        <begin position="120"/>
        <end position="204"/>
    </location>
</feature>
<dbReference type="Gene3D" id="1.20.58.220">
    <property type="entry name" value="Phosphate transport system protein phou homolog 2, domain 2"/>
    <property type="match status" value="1"/>
</dbReference>
<dbReference type="SUPFAM" id="SSF109755">
    <property type="entry name" value="PhoU-like"/>
    <property type="match status" value="1"/>
</dbReference>
<dbReference type="EMBL" id="WNHN01000004">
    <property type="protein sequence ID" value="MTV76071.1"/>
    <property type="molecule type" value="Genomic_DNA"/>
</dbReference>
<comment type="caution">
    <text evidence="3">The sequence shown here is derived from an EMBL/GenBank/DDBJ whole genome shotgun (WGS) entry which is preliminary data.</text>
</comment>
<reference evidence="2 7" key="1">
    <citation type="submission" date="2015-03" db="EMBL/GenBank/DDBJ databases">
        <authorList>
            <consortium name="Pathogen Informatics"/>
            <person name="Murphy D."/>
        </authorList>
    </citation>
    <scope>NUCLEOTIDE SEQUENCE [LARGE SCALE GENOMIC DNA]</scope>
    <source>
        <strain evidence="2">SMRU328</strain>
        <strain evidence="7">type strain: N</strain>
    </source>
</reference>
<dbReference type="RefSeq" id="WP_000945327.1">
    <property type="nucleotide sequence ID" value="NZ_AP026917.1"/>
</dbReference>